<evidence type="ECO:0000256" key="1">
    <source>
        <dbReference type="SAM" id="MobiDB-lite"/>
    </source>
</evidence>
<dbReference type="AlphaFoldDB" id="A0A7S2Y7E6"/>
<organism evidence="2">
    <name type="scientific">Entomoneis paludosa</name>
    <dbReference type="NCBI Taxonomy" id="265537"/>
    <lineage>
        <taxon>Eukaryota</taxon>
        <taxon>Sar</taxon>
        <taxon>Stramenopiles</taxon>
        <taxon>Ochrophyta</taxon>
        <taxon>Bacillariophyta</taxon>
        <taxon>Bacillariophyceae</taxon>
        <taxon>Bacillariophycidae</taxon>
        <taxon>Entomoneidaceae</taxon>
        <taxon>Entomoneis</taxon>
    </lineage>
</organism>
<gene>
    <name evidence="2" type="ORF">APAL1065_LOCUS7985</name>
</gene>
<reference evidence="2" key="1">
    <citation type="submission" date="2021-01" db="EMBL/GenBank/DDBJ databases">
        <authorList>
            <person name="Corre E."/>
            <person name="Pelletier E."/>
            <person name="Niang G."/>
            <person name="Scheremetjew M."/>
            <person name="Finn R."/>
            <person name="Kale V."/>
            <person name="Holt S."/>
            <person name="Cochrane G."/>
            <person name="Meng A."/>
            <person name="Brown T."/>
            <person name="Cohen L."/>
        </authorList>
    </citation>
    <scope>NUCLEOTIDE SEQUENCE</scope>
    <source>
        <strain evidence="2">CCMP125</strain>
    </source>
</reference>
<name>A0A7S2Y7E6_9STRA</name>
<proteinExistence type="predicted"/>
<feature type="region of interest" description="Disordered" evidence="1">
    <location>
        <begin position="27"/>
        <end position="59"/>
    </location>
</feature>
<sequence length="104" mass="11521">MGCNSSKALGVGFADDSIHRMIVRDQMKREKEGTSSEGLGFKARQEHPLLQDDAGLPGDTVLEEEDHTYAQEGYSQEETDRLLYHTTNHNSTVDPRDEILAASA</sequence>
<evidence type="ECO:0000313" key="2">
    <source>
        <dbReference type="EMBL" id="CAD9956790.1"/>
    </source>
</evidence>
<accession>A0A7S2Y7E6</accession>
<dbReference type="EMBL" id="HBHT01011903">
    <property type="protein sequence ID" value="CAD9956790.1"/>
    <property type="molecule type" value="Transcribed_RNA"/>
</dbReference>
<protein>
    <submittedName>
        <fullName evidence="2">Uncharacterized protein</fullName>
    </submittedName>
</protein>